<organism evidence="3 4">
    <name type="scientific">Propionivibrio dicarboxylicus</name>
    <dbReference type="NCBI Taxonomy" id="83767"/>
    <lineage>
        <taxon>Bacteria</taxon>
        <taxon>Pseudomonadati</taxon>
        <taxon>Pseudomonadota</taxon>
        <taxon>Betaproteobacteria</taxon>
        <taxon>Rhodocyclales</taxon>
        <taxon>Rhodocyclaceae</taxon>
        <taxon>Propionivibrio</taxon>
    </lineage>
</organism>
<dbReference type="InterPro" id="IPR021745">
    <property type="entry name" value="CbiG_mid"/>
</dbReference>
<evidence type="ECO:0000259" key="1">
    <source>
        <dbReference type="Pfam" id="PF11760"/>
    </source>
</evidence>
<name>A0A1G7WP70_9RHOO</name>
<dbReference type="SUPFAM" id="SSF159672">
    <property type="entry name" value="CbiG N-terminal domain-like"/>
    <property type="match status" value="1"/>
</dbReference>
<feature type="domain" description="Cobalamin synthesis G N-terminal" evidence="1">
    <location>
        <begin position="116"/>
        <end position="195"/>
    </location>
</feature>
<dbReference type="InterPro" id="IPR021744">
    <property type="entry name" value="CbiG_N"/>
</dbReference>
<dbReference type="Pfam" id="PF11761">
    <property type="entry name" value="CbiG_mid"/>
    <property type="match status" value="1"/>
</dbReference>
<dbReference type="PANTHER" id="PTHR37477">
    <property type="entry name" value="COBALT-PRECORRIN-5A HYDROLASE"/>
    <property type="match status" value="1"/>
</dbReference>
<feature type="domain" description="Cobalamin biosynthesis central region" evidence="2">
    <location>
        <begin position="201"/>
        <end position="302"/>
    </location>
</feature>
<dbReference type="PANTHER" id="PTHR37477:SF1">
    <property type="entry name" value="COBALT-PRECORRIN-5A HYDROLASE"/>
    <property type="match status" value="1"/>
</dbReference>
<evidence type="ECO:0000259" key="2">
    <source>
        <dbReference type="Pfam" id="PF11761"/>
    </source>
</evidence>
<dbReference type="InterPro" id="IPR052553">
    <property type="entry name" value="CbiG_hydrolase"/>
</dbReference>
<proteinExistence type="predicted"/>
<sequence length="306" mass="32047">MRERLKALREAAAQVADAAAKATPATAAPGKIEPGLAGSLRAVRRQLADEKLAQAPSFAGRVAVVAITRHAITLAGKVVAALPDARLHVPEKFLADAERCAPGAVVAYTGKTGEELGRLFGAVDGIVAIFSLGALVRLIAPHLKSKETDPAIVVLDEEGRFAIPMLSGHLGGANALAGRLAVVLGATPVLTTASDVRETLAVDLLGREHGWALDATHEALVHASAAVVNDEPVALVQEAGSPDWWTRHANGRRGPLPANLTRFDRLEDVDPARYAAVLIVTQRALPGNYADALAGRCVIYRPQEDA</sequence>
<keyword evidence="3" id="KW-0378">Hydrolase</keyword>
<dbReference type="Gene3D" id="3.40.50.11220">
    <property type="match status" value="1"/>
</dbReference>
<reference evidence="3 4" key="1">
    <citation type="submission" date="2016-10" db="EMBL/GenBank/DDBJ databases">
        <authorList>
            <person name="de Groot N.N."/>
        </authorList>
    </citation>
    <scope>NUCLEOTIDE SEQUENCE [LARGE SCALE GENOMIC DNA]</scope>
    <source>
        <strain evidence="3 4">DSM 5885</strain>
    </source>
</reference>
<dbReference type="RefSeq" id="WP_176785726.1">
    <property type="nucleotide sequence ID" value="NZ_FNCY01000001.1"/>
</dbReference>
<accession>A0A1G7WP70</accession>
<dbReference type="InterPro" id="IPR038029">
    <property type="entry name" value="GbiG_N_sf"/>
</dbReference>
<keyword evidence="4" id="KW-1185">Reference proteome</keyword>
<dbReference type="Proteomes" id="UP000198607">
    <property type="component" value="Unassembled WGS sequence"/>
</dbReference>
<dbReference type="Pfam" id="PF11760">
    <property type="entry name" value="CbiG_N"/>
    <property type="match status" value="1"/>
</dbReference>
<dbReference type="AlphaFoldDB" id="A0A1G7WP70"/>
<gene>
    <name evidence="3" type="ORF">SAMN05660652_00587</name>
</gene>
<dbReference type="EMBL" id="FNCY01000001">
    <property type="protein sequence ID" value="SDG73668.1"/>
    <property type="molecule type" value="Genomic_DNA"/>
</dbReference>
<dbReference type="GO" id="GO:0016787">
    <property type="term" value="F:hydrolase activity"/>
    <property type="evidence" value="ECO:0007669"/>
    <property type="project" value="UniProtKB-KW"/>
</dbReference>
<evidence type="ECO:0000313" key="3">
    <source>
        <dbReference type="EMBL" id="SDG73668.1"/>
    </source>
</evidence>
<dbReference type="STRING" id="83767.SAMN05660652_00587"/>
<protein>
    <submittedName>
        <fullName evidence="3">Cobalt-precorrin 5A hydrolase</fullName>
    </submittedName>
</protein>
<evidence type="ECO:0000313" key="4">
    <source>
        <dbReference type="Proteomes" id="UP000198607"/>
    </source>
</evidence>